<dbReference type="NCBIfam" id="NF005304">
    <property type="entry name" value="PRK06835.1"/>
    <property type="match status" value="1"/>
</dbReference>
<protein>
    <submittedName>
        <fullName evidence="3">DNA replication protein DnaC</fullName>
    </submittedName>
</protein>
<organism evidence="3 4">
    <name type="scientific">Clostridium botulinum D str. 1873</name>
    <dbReference type="NCBI Taxonomy" id="592027"/>
    <lineage>
        <taxon>Bacteria</taxon>
        <taxon>Bacillati</taxon>
        <taxon>Bacillota</taxon>
        <taxon>Clostridia</taxon>
        <taxon>Eubacteriales</taxon>
        <taxon>Clostridiaceae</taxon>
        <taxon>Clostridium</taxon>
    </lineage>
</organism>
<dbReference type="GeneID" id="66318655"/>
<sequence length="330" mass="39152">MIKGYQNDILKMYENIREKEKQALKSRKEEIYNKIPEIKNIENNINKLCIQLSISAFKPIENRDKYIKSLREKITDLRIKKSELLVSSGYPMDYLKTNYKCSKCKDTGFIGTQRCECFKPKLIKLYYNNSELKQLLRTNNFKHFKYEYYPETKNNDNVKSPRENMEEIIKGIMYFIETFDSNKDNLLFYGNSGTGKTFLTHCIAKELLDRGHLVIYRTAEDLIKNLRETKLQNNYELEELLINCDLLIIDDLGTEQISNFTKTELFNLLNKRILKNKKMVISTNYTLELLSQTYSERITSRLFGNFTLCKFYGEDIRVKINLNKMKSQNF</sequence>
<dbReference type="Gene3D" id="3.40.50.300">
    <property type="entry name" value="P-loop containing nucleotide triphosphate hydrolases"/>
    <property type="match status" value="1"/>
</dbReference>
<evidence type="ECO:0000256" key="1">
    <source>
        <dbReference type="SAM" id="Coils"/>
    </source>
</evidence>
<dbReference type="Pfam" id="PF01695">
    <property type="entry name" value="IstB_IS21"/>
    <property type="match status" value="1"/>
</dbReference>
<evidence type="ECO:0000259" key="2">
    <source>
        <dbReference type="SMART" id="SM00382"/>
    </source>
</evidence>
<dbReference type="InterPro" id="IPR002611">
    <property type="entry name" value="IstB_ATP-bd"/>
</dbReference>
<proteinExistence type="predicted"/>
<name>A0A9P2LM42_CLOBO</name>
<dbReference type="SUPFAM" id="SSF52540">
    <property type="entry name" value="P-loop containing nucleoside triphosphate hydrolases"/>
    <property type="match status" value="1"/>
</dbReference>
<accession>A0A9P2LM42</accession>
<gene>
    <name evidence="3" type="ORF">CLG_B2138</name>
</gene>
<dbReference type="SMART" id="SM00382">
    <property type="entry name" value="AAA"/>
    <property type="match status" value="1"/>
</dbReference>
<dbReference type="Proteomes" id="UP000006160">
    <property type="component" value="Unassembled WGS sequence"/>
</dbReference>
<comment type="caution">
    <text evidence="3">The sequence shown here is derived from an EMBL/GenBank/DDBJ whole genome shotgun (WGS) entry which is preliminary data.</text>
</comment>
<reference evidence="3 4" key="1">
    <citation type="submission" date="2009-10" db="EMBL/GenBank/DDBJ databases">
        <authorList>
            <person name="Shrivastava S."/>
            <person name="Brinkac L.B."/>
            <person name="Brown J.L."/>
            <person name="Bruce D.B."/>
            <person name="Detter C."/>
            <person name="Green L.D."/>
            <person name="Munk C.A."/>
            <person name="Rogers Y.C."/>
            <person name="Tapia R."/>
            <person name="Saunders E.S."/>
            <person name="Sims D.R."/>
            <person name="Smith L.A."/>
            <person name="Smith T.J."/>
            <person name="Sutton G."/>
            <person name="Brettin T."/>
        </authorList>
    </citation>
    <scope>NUCLEOTIDE SEQUENCE [LARGE SCALE GENOMIC DNA]</scope>
    <source>
        <strain evidence="4">D str. 1873</strain>
    </source>
</reference>
<feature type="coiled-coil region" evidence="1">
    <location>
        <begin position="2"/>
        <end position="30"/>
    </location>
</feature>
<dbReference type="InterPro" id="IPR003593">
    <property type="entry name" value="AAA+_ATPase"/>
</dbReference>
<evidence type="ECO:0000313" key="4">
    <source>
        <dbReference type="Proteomes" id="UP000006160"/>
    </source>
</evidence>
<feature type="domain" description="AAA+ ATPase" evidence="2">
    <location>
        <begin position="182"/>
        <end position="317"/>
    </location>
</feature>
<dbReference type="InterPro" id="IPR027417">
    <property type="entry name" value="P-loop_NTPase"/>
</dbReference>
<evidence type="ECO:0000313" key="3">
    <source>
        <dbReference type="EMBL" id="EES92021.1"/>
    </source>
</evidence>
<dbReference type="GO" id="GO:0005524">
    <property type="term" value="F:ATP binding"/>
    <property type="evidence" value="ECO:0007669"/>
    <property type="project" value="InterPro"/>
</dbReference>
<dbReference type="EMBL" id="ACSJ01000006">
    <property type="protein sequence ID" value="EES92021.1"/>
    <property type="molecule type" value="Genomic_DNA"/>
</dbReference>
<dbReference type="AlphaFoldDB" id="A0A9P2LM42"/>
<keyword evidence="1" id="KW-0175">Coiled coil</keyword>
<dbReference type="CDD" id="cd00009">
    <property type="entry name" value="AAA"/>
    <property type="match status" value="1"/>
</dbReference>
<dbReference type="RefSeq" id="WP_003374967.1">
    <property type="nucleotide sequence ID" value="NZ_ACSJ01000006.1"/>
</dbReference>
<dbReference type="GO" id="GO:0006260">
    <property type="term" value="P:DNA replication"/>
    <property type="evidence" value="ECO:0007669"/>
    <property type="project" value="TreeGrafter"/>
</dbReference>
<dbReference type="PANTHER" id="PTHR30050">
    <property type="entry name" value="CHROMOSOMAL REPLICATION INITIATOR PROTEIN DNAA"/>
    <property type="match status" value="1"/>
</dbReference>
<dbReference type="PANTHER" id="PTHR30050:SF4">
    <property type="entry name" value="ATP-BINDING PROTEIN RV3427C IN INSERTION SEQUENCE-RELATED"/>
    <property type="match status" value="1"/>
</dbReference>